<accession>A0A6G2FGD8</accession>
<keyword evidence="4 9" id="KW-0762">Sugar transport</keyword>
<dbReference type="AlphaFoldDB" id="A0A6G2FGD8"/>
<dbReference type="PANTHER" id="PTHR45008:SF1">
    <property type="entry name" value="PTS SYSTEM GLUCOSE-SPECIFIC EIIA COMPONENT"/>
    <property type="match status" value="1"/>
</dbReference>
<keyword evidence="6" id="KW-0598">Phosphotransferase system</keyword>
<dbReference type="InterPro" id="IPR050890">
    <property type="entry name" value="PTS_EIIA_component"/>
</dbReference>
<keyword evidence="7" id="KW-0418">Kinase</keyword>
<reference evidence="9" key="1">
    <citation type="submission" date="2019-11" db="EMBL/GenBank/DDBJ databases">
        <title>Comparative Genomics of Multidrug-Resistant Enterococcus spp. isolated from Wastewater Treatment Plants.</title>
        <authorList>
            <person name="Sanderson H.A."/>
            <person name="Ortega-Polo R."/>
            <person name="Zaheer R."/>
            <person name="Goji N."/>
            <person name="Amoako K."/>
            <person name="Brown R.S."/>
            <person name="Majury A."/>
            <person name="Liss S.N."/>
            <person name="Mcallister T.A."/>
        </authorList>
    </citation>
    <scope>NUCLEOTIDE SEQUENCE</scope>
    <source>
        <strain evidence="9">B79</strain>
    </source>
</reference>
<keyword evidence="5" id="KW-0808">Transferase</keyword>
<evidence type="ECO:0000256" key="5">
    <source>
        <dbReference type="ARBA" id="ARBA00022679"/>
    </source>
</evidence>
<dbReference type="Pfam" id="PF00358">
    <property type="entry name" value="PTS_EIIA_1"/>
    <property type="match status" value="1"/>
</dbReference>
<evidence type="ECO:0000256" key="2">
    <source>
        <dbReference type="ARBA" id="ARBA00004651"/>
    </source>
</evidence>
<evidence type="ECO:0000313" key="9">
    <source>
        <dbReference type="EMBL" id="MUN73625.1"/>
    </source>
</evidence>
<evidence type="ECO:0000256" key="3">
    <source>
        <dbReference type="ARBA" id="ARBA00022448"/>
    </source>
</evidence>
<protein>
    <submittedName>
        <fullName evidence="9">PTS glucose transporter subunit IIA</fullName>
    </submittedName>
</protein>
<evidence type="ECO:0000256" key="7">
    <source>
        <dbReference type="ARBA" id="ARBA00022777"/>
    </source>
</evidence>
<dbReference type="SUPFAM" id="SSF51261">
    <property type="entry name" value="Duplicated hybrid motif"/>
    <property type="match status" value="1"/>
</dbReference>
<evidence type="ECO:0000256" key="6">
    <source>
        <dbReference type="ARBA" id="ARBA00022683"/>
    </source>
</evidence>
<dbReference type="PANTHER" id="PTHR45008">
    <property type="entry name" value="PTS SYSTEM GLUCOSE-SPECIFIC EIIA COMPONENT"/>
    <property type="match status" value="1"/>
</dbReference>
<proteinExistence type="predicted"/>
<keyword evidence="3" id="KW-0813">Transport</keyword>
<dbReference type="GO" id="GO:0009401">
    <property type="term" value="P:phosphoenolpyruvate-dependent sugar phosphotransferase system"/>
    <property type="evidence" value="ECO:0007669"/>
    <property type="project" value="UniProtKB-KW"/>
</dbReference>
<feature type="domain" description="PTS EIIA type-1" evidence="8">
    <location>
        <begin position="31"/>
        <end position="135"/>
    </location>
</feature>
<dbReference type="InterPro" id="IPR011055">
    <property type="entry name" value="Dup_hybrid_motif"/>
</dbReference>
<dbReference type="GO" id="GO:0016301">
    <property type="term" value="F:kinase activity"/>
    <property type="evidence" value="ECO:0007669"/>
    <property type="project" value="UniProtKB-KW"/>
</dbReference>
<dbReference type="PROSITE" id="PS00371">
    <property type="entry name" value="PTS_EIIA_TYPE_1_HIS"/>
    <property type="match status" value="1"/>
</dbReference>
<organism evidence="9">
    <name type="scientific">Enterococcus casseliflavus</name>
    <name type="common">Enterococcus flavescens</name>
    <dbReference type="NCBI Taxonomy" id="37734"/>
    <lineage>
        <taxon>Bacteria</taxon>
        <taxon>Bacillati</taxon>
        <taxon>Bacillota</taxon>
        <taxon>Bacilli</taxon>
        <taxon>Lactobacillales</taxon>
        <taxon>Enterococcaceae</taxon>
        <taxon>Enterococcus</taxon>
    </lineage>
</organism>
<dbReference type="GO" id="GO:0005886">
    <property type="term" value="C:plasma membrane"/>
    <property type="evidence" value="ECO:0007669"/>
    <property type="project" value="UniProtKB-SubCell"/>
</dbReference>
<dbReference type="FunFam" id="2.70.70.10:FF:000001">
    <property type="entry name" value="PTS system glucose-specific IIA component"/>
    <property type="match status" value="1"/>
</dbReference>
<dbReference type="EMBL" id="WMHD01000007">
    <property type="protein sequence ID" value="MUN73625.1"/>
    <property type="molecule type" value="Genomic_DNA"/>
</dbReference>
<dbReference type="InterPro" id="IPR001127">
    <property type="entry name" value="PTS_EIIA_1_perm"/>
</dbReference>
<name>A0A6G2FGD8_ENTCA</name>
<dbReference type="Gene3D" id="2.70.70.10">
    <property type="entry name" value="Glucose Permease (Domain IIA)"/>
    <property type="match status" value="1"/>
</dbReference>
<dbReference type="NCBIfam" id="TIGR00830">
    <property type="entry name" value="PTBA"/>
    <property type="match status" value="1"/>
</dbReference>
<comment type="caution">
    <text evidence="9">The sequence shown here is derived from an EMBL/GenBank/DDBJ whole genome shotgun (WGS) entry which is preliminary data.</text>
</comment>
<comment type="subcellular location">
    <subcellularLocation>
        <location evidence="2">Cell membrane</location>
        <topology evidence="2">Multi-pass membrane protein</topology>
    </subcellularLocation>
    <subcellularLocation>
        <location evidence="1">Cytoplasm</location>
    </subcellularLocation>
</comment>
<evidence type="ECO:0000256" key="4">
    <source>
        <dbReference type="ARBA" id="ARBA00022597"/>
    </source>
</evidence>
<gene>
    <name evidence="9" type="ORF">EZ027_05470</name>
</gene>
<dbReference type="PROSITE" id="PS51093">
    <property type="entry name" value="PTS_EIIA_TYPE_1"/>
    <property type="match status" value="1"/>
</dbReference>
<dbReference type="RefSeq" id="WP_156235908.1">
    <property type="nucleotide sequence ID" value="NZ_JAAVMR010000002.1"/>
</dbReference>
<evidence type="ECO:0000259" key="8">
    <source>
        <dbReference type="PROSITE" id="PS51093"/>
    </source>
</evidence>
<evidence type="ECO:0000256" key="1">
    <source>
        <dbReference type="ARBA" id="ARBA00004496"/>
    </source>
</evidence>
<dbReference type="GO" id="GO:0005737">
    <property type="term" value="C:cytoplasm"/>
    <property type="evidence" value="ECO:0007669"/>
    <property type="project" value="UniProtKB-SubCell"/>
</dbReference>
<sequence>MFNFLKKKKPNDITLYSPAEGELISITEVPDEVFSTKLMGDGYAVKPLEGTIYSPIEGEIASIFPTKHAVTIKNKSGVAVILHMGVDTVSLKGIPFEIYVQEGQMVDQHTKIAKIDLNYLKEKGKPSDIIVVLTNLADISSLLNIKKRAMVSYSSIVGKIESLNKNES</sequence>